<evidence type="ECO:0000313" key="3">
    <source>
        <dbReference type="Proteomes" id="UP000305202"/>
    </source>
</evidence>
<evidence type="ECO:0000313" key="2">
    <source>
        <dbReference type="EMBL" id="TKI02306.1"/>
    </source>
</evidence>
<reference evidence="2 3" key="1">
    <citation type="submission" date="2019-04" db="EMBL/GenBank/DDBJ databases">
        <authorList>
            <person name="Li M."/>
            <person name="Gao C."/>
        </authorList>
    </citation>
    <scope>NUCLEOTIDE SEQUENCE [LARGE SCALE GENOMIC DNA]</scope>
    <source>
        <strain evidence="2 3">BGMRC 2031</strain>
    </source>
</reference>
<gene>
    <name evidence="2" type="ORF">FCN80_25400</name>
</gene>
<evidence type="ECO:0000256" key="1">
    <source>
        <dbReference type="SAM" id="MobiDB-lite"/>
    </source>
</evidence>
<feature type="region of interest" description="Disordered" evidence="1">
    <location>
        <begin position="127"/>
        <end position="159"/>
    </location>
</feature>
<feature type="compositionally biased region" description="Basic and acidic residues" evidence="1">
    <location>
        <begin position="139"/>
        <end position="159"/>
    </location>
</feature>
<comment type="caution">
    <text evidence="2">The sequence shown here is derived from an EMBL/GenBank/DDBJ whole genome shotgun (WGS) entry which is preliminary data.</text>
</comment>
<accession>A0ABY2SF83</accession>
<sequence length="159" mass="17788">MAGGDVSEKELRRVIALLLEDAKRLQQIEPNAGTDARIWIAKMALESIDSRNIVLSIDTQKDGIEICATEHNSEGEVWTISMKENLFTFVRKINGELQEAYRPVEQDLAAIYAAAIIQGFEPPSQLKEKDGGFIAHQVHQRDSDSQPQHDHADQDIPPD</sequence>
<dbReference type="Proteomes" id="UP000305202">
    <property type="component" value="Unassembled WGS sequence"/>
</dbReference>
<proteinExistence type="predicted"/>
<keyword evidence="3" id="KW-1185">Reference proteome</keyword>
<dbReference type="EMBL" id="SZPQ01000090">
    <property type="protein sequence ID" value="TKI02306.1"/>
    <property type="molecule type" value="Genomic_DNA"/>
</dbReference>
<name>A0ABY2SF83_9HYPH</name>
<organism evidence="2 3">
    <name type="scientific">Martelella alba</name>
    <dbReference type="NCBI Taxonomy" id="2590451"/>
    <lineage>
        <taxon>Bacteria</taxon>
        <taxon>Pseudomonadati</taxon>
        <taxon>Pseudomonadota</taxon>
        <taxon>Alphaproteobacteria</taxon>
        <taxon>Hyphomicrobiales</taxon>
        <taxon>Aurantimonadaceae</taxon>
        <taxon>Martelella</taxon>
    </lineage>
</organism>
<protein>
    <submittedName>
        <fullName evidence="2">Uncharacterized protein</fullName>
    </submittedName>
</protein>